<evidence type="ECO:0000256" key="1">
    <source>
        <dbReference type="SAM" id="MobiDB-lite"/>
    </source>
</evidence>
<name>A0ABQ2PP33_9NEIS</name>
<proteinExistence type="predicted"/>
<accession>A0ABQ2PP33</accession>
<protein>
    <submittedName>
        <fullName evidence="2">Uncharacterized protein</fullName>
    </submittedName>
</protein>
<organism evidence="2 3">
    <name type="scientific">Silvimonas amylolytica</name>
    <dbReference type="NCBI Taxonomy" id="449663"/>
    <lineage>
        <taxon>Bacteria</taxon>
        <taxon>Pseudomonadati</taxon>
        <taxon>Pseudomonadota</taxon>
        <taxon>Betaproteobacteria</taxon>
        <taxon>Neisseriales</taxon>
        <taxon>Chitinibacteraceae</taxon>
        <taxon>Silvimonas</taxon>
    </lineage>
</organism>
<keyword evidence="3" id="KW-1185">Reference proteome</keyword>
<gene>
    <name evidence="2" type="ORF">GCM10010971_28950</name>
</gene>
<comment type="caution">
    <text evidence="2">The sequence shown here is derived from an EMBL/GenBank/DDBJ whole genome shotgun (WGS) entry which is preliminary data.</text>
</comment>
<reference evidence="3" key="1">
    <citation type="journal article" date="2019" name="Int. J. Syst. Evol. Microbiol.">
        <title>The Global Catalogue of Microorganisms (GCM) 10K type strain sequencing project: providing services to taxonomists for standard genome sequencing and annotation.</title>
        <authorList>
            <consortium name="The Broad Institute Genomics Platform"/>
            <consortium name="The Broad Institute Genome Sequencing Center for Infectious Disease"/>
            <person name="Wu L."/>
            <person name="Ma J."/>
        </authorList>
    </citation>
    <scope>NUCLEOTIDE SEQUENCE [LARGE SCALE GENOMIC DNA]</scope>
    <source>
        <strain evidence="3">CGMCC 1.8860</strain>
    </source>
</reference>
<feature type="compositionally biased region" description="Basic and acidic residues" evidence="1">
    <location>
        <begin position="75"/>
        <end position="87"/>
    </location>
</feature>
<evidence type="ECO:0000313" key="2">
    <source>
        <dbReference type="EMBL" id="GGP27076.1"/>
    </source>
</evidence>
<dbReference type="EMBL" id="BMLY01000005">
    <property type="protein sequence ID" value="GGP27076.1"/>
    <property type="molecule type" value="Genomic_DNA"/>
</dbReference>
<sequence>MVVRSPVGYPKAEFNLRGDNGAATGGLAVDSNLGWKGPESYVARPARALRHFHEQLHRAHRDAGDVQQGNQGFDGHVREVSARKRQSESYTSAITLSQYQRFQYIREQLSREGFSIPMPSG</sequence>
<feature type="region of interest" description="Disordered" evidence="1">
    <location>
        <begin position="60"/>
        <end position="89"/>
    </location>
</feature>
<dbReference type="Proteomes" id="UP000621859">
    <property type="component" value="Unassembled WGS sequence"/>
</dbReference>
<evidence type="ECO:0000313" key="3">
    <source>
        <dbReference type="Proteomes" id="UP000621859"/>
    </source>
</evidence>